<gene>
    <name evidence="2" type="ORF">BDV98DRAFT_641500</name>
</gene>
<dbReference type="Proteomes" id="UP000305067">
    <property type="component" value="Unassembled WGS sequence"/>
</dbReference>
<protein>
    <submittedName>
        <fullName evidence="2">Uncharacterized protein</fullName>
    </submittedName>
</protein>
<organism evidence="2 3">
    <name type="scientific">Pterulicium gracile</name>
    <dbReference type="NCBI Taxonomy" id="1884261"/>
    <lineage>
        <taxon>Eukaryota</taxon>
        <taxon>Fungi</taxon>
        <taxon>Dikarya</taxon>
        <taxon>Basidiomycota</taxon>
        <taxon>Agaricomycotina</taxon>
        <taxon>Agaricomycetes</taxon>
        <taxon>Agaricomycetidae</taxon>
        <taxon>Agaricales</taxon>
        <taxon>Pleurotineae</taxon>
        <taxon>Pterulaceae</taxon>
        <taxon>Pterulicium</taxon>
    </lineage>
</organism>
<name>A0A5C3QPH3_9AGAR</name>
<evidence type="ECO:0000313" key="2">
    <source>
        <dbReference type="EMBL" id="TFL03268.1"/>
    </source>
</evidence>
<evidence type="ECO:0000313" key="3">
    <source>
        <dbReference type="Proteomes" id="UP000305067"/>
    </source>
</evidence>
<accession>A0A5C3QPH3</accession>
<reference evidence="2 3" key="1">
    <citation type="journal article" date="2019" name="Nat. Ecol. Evol.">
        <title>Megaphylogeny resolves global patterns of mushroom evolution.</title>
        <authorList>
            <person name="Varga T."/>
            <person name="Krizsan K."/>
            <person name="Foldi C."/>
            <person name="Dima B."/>
            <person name="Sanchez-Garcia M."/>
            <person name="Sanchez-Ramirez S."/>
            <person name="Szollosi G.J."/>
            <person name="Szarkandi J.G."/>
            <person name="Papp V."/>
            <person name="Albert L."/>
            <person name="Andreopoulos W."/>
            <person name="Angelini C."/>
            <person name="Antonin V."/>
            <person name="Barry K.W."/>
            <person name="Bougher N.L."/>
            <person name="Buchanan P."/>
            <person name="Buyck B."/>
            <person name="Bense V."/>
            <person name="Catcheside P."/>
            <person name="Chovatia M."/>
            <person name="Cooper J."/>
            <person name="Damon W."/>
            <person name="Desjardin D."/>
            <person name="Finy P."/>
            <person name="Geml J."/>
            <person name="Haridas S."/>
            <person name="Hughes K."/>
            <person name="Justo A."/>
            <person name="Karasinski D."/>
            <person name="Kautmanova I."/>
            <person name="Kiss B."/>
            <person name="Kocsube S."/>
            <person name="Kotiranta H."/>
            <person name="LaButti K.M."/>
            <person name="Lechner B.E."/>
            <person name="Liimatainen K."/>
            <person name="Lipzen A."/>
            <person name="Lukacs Z."/>
            <person name="Mihaltcheva S."/>
            <person name="Morgado L.N."/>
            <person name="Niskanen T."/>
            <person name="Noordeloos M.E."/>
            <person name="Ohm R.A."/>
            <person name="Ortiz-Santana B."/>
            <person name="Ovrebo C."/>
            <person name="Racz N."/>
            <person name="Riley R."/>
            <person name="Savchenko A."/>
            <person name="Shiryaev A."/>
            <person name="Soop K."/>
            <person name="Spirin V."/>
            <person name="Szebenyi C."/>
            <person name="Tomsovsky M."/>
            <person name="Tulloss R.E."/>
            <person name="Uehling J."/>
            <person name="Grigoriev I.V."/>
            <person name="Vagvolgyi C."/>
            <person name="Papp T."/>
            <person name="Martin F.M."/>
            <person name="Miettinen O."/>
            <person name="Hibbett D.S."/>
            <person name="Nagy L.G."/>
        </authorList>
    </citation>
    <scope>NUCLEOTIDE SEQUENCE [LARGE SCALE GENOMIC DNA]</scope>
    <source>
        <strain evidence="2 3">CBS 309.79</strain>
    </source>
</reference>
<dbReference type="AlphaFoldDB" id="A0A5C3QPH3"/>
<evidence type="ECO:0000256" key="1">
    <source>
        <dbReference type="SAM" id="MobiDB-lite"/>
    </source>
</evidence>
<keyword evidence="3" id="KW-1185">Reference proteome</keyword>
<sequence>MSLSQPKLLPPSSVQKLSVISTSAKLRGGTAVSLPPTTLDAQPPPTNVNRTEDFRADIVRGWEHNDGKRRRGGIAIARRQSEDVVEVVSREPAVGNSEVSKSLYRCVRSGVFRRRVPKFDDGLLSKSERRMGNEGDVPRSKGIWLDVNFPFMSNLLKRSMVVGRSKDTRRIARDGFGDAGGDEVRGGLAQGGPGGCPLLVAALQSWNLPQQRRLSQLGAHQVKNRMGDLRRRVKTWFNQAVYRQNRMLSTGLTWSWIEGWMLNKEVLRCVVISLVVEGSMTKSRRCVSMSALTDEGVGYVSRAAKGARLEYYLENLGVACLT</sequence>
<feature type="region of interest" description="Disordered" evidence="1">
    <location>
        <begin position="31"/>
        <end position="50"/>
    </location>
</feature>
<dbReference type="EMBL" id="ML178820">
    <property type="protein sequence ID" value="TFL03268.1"/>
    <property type="molecule type" value="Genomic_DNA"/>
</dbReference>
<proteinExistence type="predicted"/>